<evidence type="ECO:0000256" key="3">
    <source>
        <dbReference type="HAMAP-Rule" id="MF_00649"/>
    </source>
</evidence>
<proteinExistence type="inferred from homology"/>
<comment type="function">
    <text evidence="3">Inhibits all the catalytic activities of DNA gyrase by preventing its interaction with DNA. Acts by binding directly to the C-terminal domain of GyrB, which probably disrupts DNA binding by the gyrase.</text>
</comment>
<dbReference type="InterPro" id="IPR013088">
    <property type="entry name" value="Znf_NHR/GATA"/>
</dbReference>
<dbReference type="RefSeq" id="WP_341409139.1">
    <property type="nucleotide sequence ID" value="NZ_JBBUTH010000001.1"/>
</dbReference>
<keyword evidence="2 3" id="KW-0862">Zinc</keyword>
<feature type="region of interest" description="Disordered" evidence="4">
    <location>
        <begin position="46"/>
        <end position="71"/>
    </location>
</feature>
<evidence type="ECO:0000256" key="1">
    <source>
        <dbReference type="ARBA" id="ARBA00022723"/>
    </source>
</evidence>
<feature type="binding site" evidence="3">
    <location>
        <position position="36"/>
    </location>
    <ligand>
        <name>Zn(2+)</name>
        <dbReference type="ChEBI" id="CHEBI:29105"/>
    </ligand>
</feature>
<keyword evidence="1 3" id="KW-0479">Metal-binding</keyword>
<gene>
    <name evidence="3" type="primary">yacG</name>
    <name evidence="5" type="ORF">AACH10_04430</name>
</gene>
<comment type="cofactor">
    <cofactor evidence="3">
        <name>Zn(2+)</name>
        <dbReference type="ChEBI" id="CHEBI:29105"/>
    </cofactor>
    <text evidence="3">Binds 1 zinc ion.</text>
</comment>
<dbReference type="InterPro" id="IPR005584">
    <property type="entry name" value="DNA_gyrase_inhibitor_YacG"/>
</dbReference>
<comment type="similarity">
    <text evidence="3">Belongs to the DNA gyrase inhibitor YacG family.</text>
</comment>
<dbReference type="EMBL" id="JBBUTH010000001">
    <property type="protein sequence ID" value="MEK8049477.1"/>
    <property type="molecule type" value="Genomic_DNA"/>
</dbReference>
<dbReference type="Proteomes" id="UP001365405">
    <property type="component" value="Unassembled WGS sequence"/>
</dbReference>
<feature type="binding site" evidence="3">
    <location>
        <position position="16"/>
    </location>
    <ligand>
        <name>Zn(2+)</name>
        <dbReference type="ChEBI" id="CHEBI:29105"/>
    </ligand>
</feature>
<feature type="binding site" evidence="3">
    <location>
        <position position="32"/>
    </location>
    <ligand>
        <name>Zn(2+)</name>
        <dbReference type="ChEBI" id="CHEBI:29105"/>
    </ligand>
</feature>
<comment type="subunit">
    <text evidence="3">Interacts with GyrB.</text>
</comment>
<dbReference type="SUPFAM" id="SSF57716">
    <property type="entry name" value="Glucocorticoid receptor-like (DNA-binding domain)"/>
    <property type="match status" value="1"/>
</dbReference>
<evidence type="ECO:0000313" key="5">
    <source>
        <dbReference type="EMBL" id="MEK8049477.1"/>
    </source>
</evidence>
<feature type="binding site" evidence="3">
    <location>
        <position position="13"/>
    </location>
    <ligand>
        <name>Zn(2+)</name>
        <dbReference type="ChEBI" id="CHEBI:29105"/>
    </ligand>
</feature>
<organism evidence="5 6">
    <name type="scientific">Pseudaquabacterium inlustre</name>
    <dbReference type="NCBI Taxonomy" id="2984192"/>
    <lineage>
        <taxon>Bacteria</taxon>
        <taxon>Pseudomonadati</taxon>
        <taxon>Pseudomonadota</taxon>
        <taxon>Betaproteobacteria</taxon>
        <taxon>Burkholderiales</taxon>
        <taxon>Sphaerotilaceae</taxon>
        <taxon>Pseudaquabacterium</taxon>
    </lineage>
</organism>
<accession>A0ABU9CG71</accession>
<evidence type="ECO:0000256" key="4">
    <source>
        <dbReference type="SAM" id="MobiDB-lite"/>
    </source>
</evidence>
<name>A0ABU9CG71_9BURK</name>
<dbReference type="HAMAP" id="MF_00649">
    <property type="entry name" value="DNA_gyrase_inhibitor_YacG"/>
    <property type="match status" value="1"/>
</dbReference>
<comment type="caution">
    <text evidence="5">The sequence shown here is derived from an EMBL/GenBank/DDBJ whole genome shotgun (WGS) entry which is preliminary data.</text>
</comment>
<dbReference type="Gene3D" id="3.30.50.10">
    <property type="entry name" value="Erythroid Transcription Factor GATA-1, subunit A"/>
    <property type="match status" value="1"/>
</dbReference>
<evidence type="ECO:0000256" key="2">
    <source>
        <dbReference type="ARBA" id="ARBA00022833"/>
    </source>
</evidence>
<sequence length="71" mass="7666">MSATDPHARRVPCPGCGQPAVFAPSNRWRPFCSERCRTGDLGAWASERYRVPATSTPDTDEAAPPPPPLSD</sequence>
<protein>
    <recommendedName>
        <fullName evidence="3">DNA gyrase inhibitor YacG</fullName>
    </recommendedName>
</protein>
<reference evidence="5 6" key="1">
    <citation type="submission" date="2024-04" db="EMBL/GenBank/DDBJ databases">
        <title>Novel species of the genus Ideonella isolated from streams.</title>
        <authorList>
            <person name="Lu H."/>
        </authorList>
    </citation>
    <scope>NUCLEOTIDE SEQUENCE [LARGE SCALE GENOMIC DNA]</scope>
    <source>
        <strain evidence="5 6">DXS22W</strain>
    </source>
</reference>
<dbReference type="PANTHER" id="PTHR36150:SF1">
    <property type="entry name" value="DNA GYRASE INHIBITOR YACG"/>
    <property type="match status" value="1"/>
</dbReference>
<dbReference type="Pfam" id="PF03884">
    <property type="entry name" value="YacG"/>
    <property type="match status" value="1"/>
</dbReference>
<dbReference type="PANTHER" id="PTHR36150">
    <property type="entry name" value="DNA GYRASE INHIBITOR YACG"/>
    <property type="match status" value="1"/>
</dbReference>
<keyword evidence="6" id="KW-1185">Reference proteome</keyword>
<evidence type="ECO:0000313" key="6">
    <source>
        <dbReference type="Proteomes" id="UP001365405"/>
    </source>
</evidence>